<dbReference type="EMBL" id="VSRR010000717">
    <property type="protein sequence ID" value="MPC18871.1"/>
    <property type="molecule type" value="Genomic_DNA"/>
</dbReference>
<evidence type="ECO:0000313" key="2">
    <source>
        <dbReference type="Proteomes" id="UP000324222"/>
    </source>
</evidence>
<keyword evidence="2" id="KW-1185">Reference proteome</keyword>
<gene>
    <name evidence="1" type="ORF">E2C01_011764</name>
</gene>
<dbReference type="AlphaFoldDB" id="A0A5B7DC23"/>
<name>A0A5B7DC23_PORTR</name>
<dbReference type="Proteomes" id="UP000324222">
    <property type="component" value="Unassembled WGS sequence"/>
</dbReference>
<protein>
    <submittedName>
        <fullName evidence="1">Uncharacterized protein</fullName>
    </submittedName>
</protein>
<proteinExistence type="predicted"/>
<evidence type="ECO:0000313" key="1">
    <source>
        <dbReference type="EMBL" id="MPC18871.1"/>
    </source>
</evidence>
<reference evidence="1 2" key="1">
    <citation type="submission" date="2019-05" db="EMBL/GenBank/DDBJ databases">
        <title>Another draft genome of Portunus trituberculatus and its Hox gene families provides insights of decapod evolution.</title>
        <authorList>
            <person name="Jeong J.-H."/>
            <person name="Song I."/>
            <person name="Kim S."/>
            <person name="Choi T."/>
            <person name="Kim D."/>
            <person name="Ryu S."/>
            <person name="Kim W."/>
        </authorList>
    </citation>
    <scope>NUCLEOTIDE SEQUENCE [LARGE SCALE GENOMIC DNA]</scope>
    <source>
        <tissue evidence="1">Muscle</tissue>
    </source>
</reference>
<organism evidence="1 2">
    <name type="scientific">Portunus trituberculatus</name>
    <name type="common">Swimming crab</name>
    <name type="synonym">Neptunus trituberculatus</name>
    <dbReference type="NCBI Taxonomy" id="210409"/>
    <lineage>
        <taxon>Eukaryota</taxon>
        <taxon>Metazoa</taxon>
        <taxon>Ecdysozoa</taxon>
        <taxon>Arthropoda</taxon>
        <taxon>Crustacea</taxon>
        <taxon>Multicrustacea</taxon>
        <taxon>Malacostraca</taxon>
        <taxon>Eumalacostraca</taxon>
        <taxon>Eucarida</taxon>
        <taxon>Decapoda</taxon>
        <taxon>Pleocyemata</taxon>
        <taxon>Brachyura</taxon>
        <taxon>Eubrachyura</taxon>
        <taxon>Portunoidea</taxon>
        <taxon>Portunidae</taxon>
        <taxon>Portuninae</taxon>
        <taxon>Portunus</taxon>
    </lineage>
</organism>
<comment type="caution">
    <text evidence="1">The sequence shown here is derived from an EMBL/GenBank/DDBJ whole genome shotgun (WGS) entry which is preliminary data.</text>
</comment>
<accession>A0A5B7DC23</accession>
<sequence length="89" mass="9272">MWSCEAGHAVDPAVSREAAGRLSGRCRAVSDDLPTPPTHLSAPTGAVTGRGPAWVVLAQAAGGADDVLLPHRQFLGINGFIFLVLRKGR</sequence>